<sequence>MNAVIHCGNKFVISSGVFEAFDREKTTIEILNGMKINFLVKFDSKDKGSRIDTGDENGELLIEILNPYFDGGFGPTRPMLIASVDGKNVHLRFRVNLYGTQPGYYSYQITYTIYVDK</sequence>
<proteinExistence type="predicted"/>
<comment type="caution">
    <text evidence="1">The sequence shown here is derived from an EMBL/GenBank/DDBJ whole genome shotgun (WGS) entry which is preliminary data.</text>
</comment>
<accession>A0A9N8CWT7</accession>
<organism evidence="1 2">
    <name type="scientific">Providencia rettgeri</name>
    <dbReference type="NCBI Taxonomy" id="587"/>
    <lineage>
        <taxon>Bacteria</taxon>
        <taxon>Pseudomonadati</taxon>
        <taxon>Pseudomonadota</taxon>
        <taxon>Gammaproteobacteria</taxon>
        <taxon>Enterobacterales</taxon>
        <taxon>Morganellaceae</taxon>
        <taxon>Providencia</taxon>
    </lineage>
</organism>
<dbReference type="Proteomes" id="UP000834611">
    <property type="component" value="Unassembled WGS sequence"/>
</dbReference>
<reference evidence="1" key="1">
    <citation type="submission" date="2020-05" db="EMBL/GenBank/DDBJ databases">
        <authorList>
            <person name="Delgado-Blas J."/>
        </authorList>
    </citation>
    <scope>NUCLEOTIDE SEQUENCE</scope>
    <source>
        <strain evidence="1">BB1453</strain>
    </source>
</reference>
<dbReference type="RefSeq" id="WP_206276619.1">
    <property type="nucleotide sequence ID" value="NZ_CAHPRV010000008.1"/>
</dbReference>
<dbReference type="AlphaFoldDB" id="A0A9N8CWT7"/>
<name>A0A9N8CWT7_PRORE</name>
<gene>
    <name evidence="1" type="ORF">GHA_00607</name>
</gene>
<dbReference type="EMBL" id="CAHPSF010000001">
    <property type="protein sequence ID" value="CAB5668311.1"/>
    <property type="molecule type" value="Genomic_DNA"/>
</dbReference>
<protein>
    <submittedName>
        <fullName evidence="1">Uncharacterized protein</fullName>
    </submittedName>
</protein>
<evidence type="ECO:0000313" key="2">
    <source>
        <dbReference type="Proteomes" id="UP000834611"/>
    </source>
</evidence>
<dbReference type="Pfam" id="PF21732">
    <property type="entry name" value="DUF6864"/>
    <property type="match status" value="1"/>
</dbReference>
<evidence type="ECO:0000313" key="1">
    <source>
        <dbReference type="EMBL" id="CAB5668311.1"/>
    </source>
</evidence>
<dbReference type="InterPro" id="IPR049197">
    <property type="entry name" value="DUF6864"/>
</dbReference>